<feature type="domain" description="SWIM-type" evidence="2">
    <location>
        <begin position="58"/>
        <end position="94"/>
    </location>
</feature>
<keyword evidence="4" id="KW-1185">Reference proteome</keyword>
<dbReference type="Proteomes" id="UP000076643">
    <property type="component" value="Unassembled WGS sequence"/>
</dbReference>
<evidence type="ECO:0000313" key="3">
    <source>
        <dbReference type="EMBL" id="KZN41031.1"/>
    </source>
</evidence>
<protein>
    <recommendedName>
        <fullName evidence="2">SWIM-type domain-containing protein</fullName>
    </recommendedName>
</protein>
<reference evidence="3 4" key="1">
    <citation type="submission" date="2013-07" db="EMBL/GenBank/DDBJ databases">
        <title>Comparative Genomic and Metabolomic Analysis of Twelve Strains of Pseudoalteromonas luteoviolacea.</title>
        <authorList>
            <person name="Vynne N.G."/>
            <person name="Mansson M."/>
            <person name="Gram L."/>
        </authorList>
    </citation>
    <scope>NUCLEOTIDE SEQUENCE [LARGE SCALE GENOMIC DNA]</scope>
    <source>
        <strain evidence="3 4">DSM 6061</strain>
    </source>
</reference>
<dbReference type="PROSITE" id="PS50966">
    <property type="entry name" value="ZF_SWIM"/>
    <property type="match status" value="1"/>
</dbReference>
<keyword evidence="1" id="KW-0479">Metal-binding</keyword>
<comment type="caution">
    <text evidence="3">The sequence shown here is derived from an EMBL/GenBank/DDBJ whole genome shotgun (WGS) entry which is preliminary data.</text>
</comment>
<evidence type="ECO:0000256" key="1">
    <source>
        <dbReference type="PROSITE-ProRule" id="PRU00325"/>
    </source>
</evidence>
<evidence type="ECO:0000313" key="4">
    <source>
        <dbReference type="Proteomes" id="UP000076643"/>
    </source>
</evidence>
<keyword evidence="1" id="KW-0863">Zinc-finger</keyword>
<evidence type="ECO:0000259" key="2">
    <source>
        <dbReference type="PROSITE" id="PS50966"/>
    </source>
</evidence>
<gene>
    <name evidence="3" type="ORF">N475_01225</name>
</gene>
<dbReference type="EMBL" id="AUYB01000092">
    <property type="protein sequence ID" value="KZN41031.1"/>
    <property type="molecule type" value="Genomic_DNA"/>
</dbReference>
<dbReference type="InterPro" id="IPR007527">
    <property type="entry name" value="Znf_SWIM"/>
</dbReference>
<dbReference type="AlphaFoldDB" id="A0A166XY27"/>
<accession>A0A166XY27</accession>
<organism evidence="3 4">
    <name type="scientific">Pseudoalteromonas luteoviolacea DSM 6061</name>
    <dbReference type="NCBI Taxonomy" id="1365250"/>
    <lineage>
        <taxon>Bacteria</taxon>
        <taxon>Pseudomonadati</taxon>
        <taxon>Pseudomonadota</taxon>
        <taxon>Gammaproteobacteria</taxon>
        <taxon>Alteromonadales</taxon>
        <taxon>Pseudoalteromonadaceae</taxon>
        <taxon>Pseudoalteromonas</taxon>
    </lineage>
</organism>
<dbReference type="GO" id="GO:0008270">
    <property type="term" value="F:zinc ion binding"/>
    <property type="evidence" value="ECO:0007669"/>
    <property type="project" value="UniProtKB-KW"/>
</dbReference>
<sequence length="570" mass="65623">MSPKPSIKVAFTESDIKQLCDDEKIFLKGRALANKDEVKKLSFKNEAIHAVVQGSSDYDVELDPEALNWWACNCPAARYQSMCKHIVATSLTLLRPEGATKVADSDSEREQIKQYVNDTLNAKNPDVLMQMYLDLLAKDDLLWQQMLSKALLSKGSVSYKELKSIITKALPLQDIWEWREVDRYFLNAEKQLDAIWTLLNTLEVTVQWKLLNYILERLNKVLLRIDDSSGARFGIEGTLYEHMPKVFTALPWSEDEKARWLFDNLVNPKFDVFPSIESNFASEVQTNSAFLIKCKQYIEQPQMEQGGWVSKSVVDVLLRSANSWQDKVNIKLKVAVTSRDYLEIAELCLDNNDDLDAEHWLAKARKVNDSLDTTACDRLAIKIKLHHGELKNAWKLANQVFKARPSFYEYEALVLFKKQHDIVDEEFVSRVEQEFIAATKLNTPYNKVAFENLLAFYIAQKNLKPACQLIESYNASDELKIKLANALINSSPTQSLDLYEQVVKEKINWTNNDAYQEVIKLLLSLEKKLPSKALKPFYQLIGGLAHSNKRKRNMFALFNKHFEQAVREYK</sequence>
<keyword evidence="1" id="KW-0862">Zinc</keyword>
<proteinExistence type="predicted"/>
<name>A0A166XY27_9GAMM</name>
<dbReference type="PATRIC" id="fig|1365250.3.peg.1396"/>
<dbReference type="RefSeq" id="WP_063364907.1">
    <property type="nucleotide sequence ID" value="NZ_AQHB01000023.1"/>
</dbReference>